<dbReference type="InterPro" id="IPR000086">
    <property type="entry name" value="NUDIX_hydrolase_dom"/>
</dbReference>
<dbReference type="SUPFAM" id="SSF55811">
    <property type="entry name" value="Nudix"/>
    <property type="match status" value="1"/>
</dbReference>
<evidence type="ECO:0000313" key="4">
    <source>
        <dbReference type="EMBL" id="KGD72013.1"/>
    </source>
</evidence>
<evidence type="ECO:0000313" key="5">
    <source>
        <dbReference type="Proteomes" id="UP000029577"/>
    </source>
</evidence>
<gene>
    <name evidence="4" type="ORF">HA49_14545</name>
</gene>
<organism evidence="4 5">
    <name type="scientific">Tatumella morbirosei</name>
    <dbReference type="NCBI Taxonomy" id="642227"/>
    <lineage>
        <taxon>Bacteria</taxon>
        <taxon>Pseudomonadati</taxon>
        <taxon>Pseudomonadota</taxon>
        <taxon>Gammaproteobacteria</taxon>
        <taxon>Enterobacterales</taxon>
        <taxon>Erwiniaceae</taxon>
        <taxon>Tatumella</taxon>
    </lineage>
</organism>
<dbReference type="PANTHER" id="PTHR43046:SF2">
    <property type="entry name" value="8-OXO-DGTP DIPHOSPHATASE-RELATED"/>
    <property type="match status" value="1"/>
</dbReference>
<evidence type="ECO:0000256" key="2">
    <source>
        <dbReference type="ARBA" id="ARBA00022801"/>
    </source>
</evidence>
<dbReference type="GO" id="GO:0016787">
    <property type="term" value="F:hydrolase activity"/>
    <property type="evidence" value="ECO:0007669"/>
    <property type="project" value="UniProtKB-KW"/>
</dbReference>
<dbReference type="eggNOG" id="COG1051">
    <property type="taxonomic scope" value="Bacteria"/>
</dbReference>
<dbReference type="EMBL" id="JPKR02000003">
    <property type="protein sequence ID" value="KGD72013.1"/>
    <property type="molecule type" value="Genomic_DNA"/>
</dbReference>
<sequence length="138" mass="15423">MSETNVIRIAAAVITDRQQRMLLVRKKNTRYFMQPGGKIEPQESAQAAVIRELQEELGVSLKDSLLTPMGEFTDDAANEPGYMVHATLFRHEQPLSEVVAAAEIEEVRWVSREEASSILLAPLTKNIIIPHVWGKVNG</sequence>
<dbReference type="STRING" id="642227.HA49_14545"/>
<dbReference type="PANTHER" id="PTHR43046">
    <property type="entry name" value="GDP-MANNOSE MANNOSYL HYDROLASE"/>
    <property type="match status" value="1"/>
</dbReference>
<dbReference type="AlphaFoldDB" id="A0A095UC55"/>
<keyword evidence="2" id="KW-0378">Hydrolase</keyword>
<comment type="cofactor">
    <cofactor evidence="1">
        <name>Mg(2+)</name>
        <dbReference type="ChEBI" id="CHEBI:18420"/>
    </cofactor>
</comment>
<dbReference type="InterPro" id="IPR015797">
    <property type="entry name" value="NUDIX_hydrolase-like_dom_sf"/>
</dbReference>
<feature type="domain" description="Nudix hydrolase" evidence="3">
    <location>
        <begin position="5"/>
        <end position="136"/>
    </location>
</feature>
<name>A0A095UC55_9GAMM</name>
<accession>A0A095UC55</accession>
<dbReference type="Pfam" id="PF00293">
    <property type="entry name" value="NUDIX"/>
    <property type="match status" value="1"/>
</dbReference>
<dbReference type="CDD" id="cd04690">
    <property type="entry name" value="NUDIX_Hydrolase"/>
    <property type="match status" value="1"/>
</dbReference>
<keyword evidence="5" id="KW-1185">Reference proteome</keyword>
<dbReference type="Gene3D" id="3.90.79.10">
    <property type="entry name" value="Nucleoside Triphosphate Pyrophosphohydrolase"/>
    <property type="match status" value="1"/>
</dbReference>
<dbReference type="PROSITE" id="PS51462">
    <property type="entry name" value="NUDIX"/>
    <property type="match status" value="1"/>
</dbReference>
<dbReference type="OrthoDB" id="9801098at2"/>
<evidence type="ECO:0000256" key="1">
    <source>
        <dbReference type="ARBA" id="ARBA00001946"/>
    </source>
</evidence>
<evidence type="ECO:0000259" key="3">
    <source>
        <dbReference type="PROSITE" id="PS51462"/>
    </source>
</evidence>
<proteinExistence type="predicted"/>
<protein>
    <recommendedName>
        <fullName evidence="3">Nudix hydrolase domain-containing protein</fullName>
    </recommendedName>
</protein>
<reference evidence="4" key="1">
    <citation type="submission" date="2014-12" db="EMBL/GenBank/DDBJ databases">
        <title>The draft genome of the Tatumella morbirosei type strain, LMG23360T isolated from pineapple rot.</title>
        <authorList>
            <person name="Smits T.H."/>
            <person name="Palmer M."/>
            <person name="Venter S.N."/>
            <person name="Duffy B."/>
            <person name="Steenkamp E.T."/>
            <person name="Chan W.Y."/>
            <person name="Coutinho T.A."/>
            <person name="Coetzee M.P."/>
            <person name="De Maayer P."/>
        </authorList>
    </citation>
    <scope>NUCLEOTIDE SEQUENCE [LARGE SCALE GENOMIC DNA]</scope>
    <source>
        <strain evidence="4">LMG 23360</strain>
    </source>
</reference>
<dbReference type="PROSITE" id="PS00893">
    <property type="entry name" value="NUDIX_BOX"/>
    <property type="match status" value="1"/>
</dbReference>
<dbReference type="Proteomes" id="UP000029577">
    <property type="component" value="Unassembled WGS sequence"/>
</dbReference>
<dbReference type="RefSeq" id="WP_038021193.1">
    <property type="nucleotide sequence ID" value="NZ_JPKR02000003.1"/>
</dbReference>
<comment type="caution">
    <text evidence="4">The sequence shown here is derived from an EMBL/GenBank/DDBJ whole genome shotgun (WGS) entry which is preliminary data.</text>
</comment>
<dbReference type="InterPro" id="IPR020084">
    <property type="entry name" value="NUDIX_hydrolase_CS"/>
</dbReference>